<evidence type="ECO:0000313" key="7">
    <source>
        <dbReference type="Proteomes" id="UP000005222"/>
    </source>
</evidence>
<dbReference type="InterPro" id="IPR036864">
    <property type="entry name" value="Zn2-C6_fun-type_DNA-bd_sf"/>
</dbReference>
<dbReference type="HOGENOM" id="CLU_322623_0_0_1"/>
<dbReference type="PANTHER" id="PTHR31001:SF88">
    <property type="entry name" value="TRANSCRIPTION FACTOR PDR3"/>
    <property type="match status" value="1"/>
</dbReference>
<dbReference type="SUPFAM" id="SSF57701">
    <property type="entry name" value="Zn2/Cys6 DNA-binding domain"/>
    <property type="match status" value="1"/>
</dbReference>
<dbReference type="STRING" id="559304.G8Y6G0"/>
<dbReference type="Proteomes" id="UP000005222">
    <property type="component" value="Chromosome K"/>
</dbReference>
<sequence length="951" mass="109735">MSEVLPISCISCRRRKIKCNKRKPCNQCIRRGIVCQFPPTFRNIRIKGESAQNTDASESSSTEQAAAKDVYNYSELSSQLDAMRKETERLTQKNIQLWRKNKKLESECMKLQRSIMYEESSSSSHLGKEGVQISGETSELGPKYYGPQSSNFMIENLKTKSSGYVDKESSSKPELEEEGKFPENTEEPTEPSISGGKDNKGNKSNIWAMSSKKPLPRILQMDAGDYKSSLGAYNKDNLKIIFRLVEILFSSNDYYACFLSKRQMLEFLSSYDSIGNNEWENDDDLLLLYVILMLSVERLTPKEFIEVGIVPEDFDVSKNYKKLKKKLVLSLLFKNFEALRHNLLLESIITVQAYLLCLEWYFIQQKYEECWSMLFHTCSIAFSLGIHVMGKFRAENESFEDDIARYKVWLALRNISGQICSVLGRPNPVSMQVNSVVMMSSAAAISKLELSKYKIHVLLKGGLGECLRLSNMMLIENFMIDFSLKDLLQLDSKFEEEINILEYFLTTEEQEEEEAMGVSLRKQTFDLPQTLSKSSIICDLIVFYINRSKLFEPFIVKFQEQEQSKVIIQSIYSSLMKFLDAILEFLDIFFEPLIEKYVDNSSNYLKEVKFGKQFRLFHPYLNSFIYQGVIVIFTFLHYEDKAFINYSNLPNAPINYEECLDFFESKLHSLLSYEKKFEKVSSDANRLWSTNFTHLAKKNLEVIAYIRQKRVAKLQQEYDREAFDRELEDYHAQIESGLGDNFVGFYVRDPFWITNPDNLPYYISSPSDGSPDSSGSQKSVPMAENQEDYFPSTFDRESDMHEQGSPNLPNTYGKGEFITPMQQQIQPEFQHQAQGNVPVNYDSNFHPYSQMWPANDSNLPQTHKGFEQVASNQPYSSLASQGQQNIPLYHSGPYHFHPAGESYDQNQPEVNFAPPASDMNVHDPFASGTNFMDREPQNEDRDKHSNNEEDM</sequence>
<keyword evidence="2" id="KW-0539">Nucleus</keyword>
<feature type="region of interest" description="Disordered" evidence="3">
    <location>
        <begin position="794"/>
        <end position="815"/>
    </location>
</feature>
<evidence type="ECO:0000313" key="6">
    <source>
        <dbReference type="EMBL" id="CCE84190.1"/>
    </source>
</evidence>
<feature type="compositionally biased region" description="Basic and acidic residues" evidence="3">
    <location>
        <begin position="165"/>
        <end position="183"/>
    </location>
</feature>
<dbReference type="OrthoDB" id="435881at2759"/>
<dbReference type="GO" id="GO:0008270">
    <property type="term" value="F:zinc ion binding"/>
    <property type="evidence" value="ECO:0007669"/>
    <property type="project" value="InterPro"/>
</dbReference>
<reference evidence="6" key="1">
    <citation type="submission" date="2011-10" db="EMBL/GenBank/DDBJ databases">
        <authorList>
            <person name="Genoscope - CEA"/>
        </authorList>
    </citation>
    <scope>NUCLEOTIDE SEQUENCE</scope>
</reference>
<dbReference type="Gene3D" id="4.10.240.10">
    <property type="entry name" value="Zn(2)-C6 fungal-type DNA-binding domain"/>
    <property type="match status" value="1"/>
</dbReference>
<reference evidence="7" key="2">
    <citation type="journal article" date="2012" name="G3 (Bethesda)">
        <title>Pichia sorbitophila, an interspecies yeast hybrid reveals early steps of genome resolution following polyploidization.</title>
        <authorList>
            <person name="Leh Louis V."/>
            <person name="Despons L."/>
            <person name="Friedrich A."/>
            <person name="Martin T."/>
            <person name="Durrens P."/>
            <person name="Casaregola S."/>
            <person name="Neuveglise C."/>
            <person name="Fairhead C."/>
            <person name="Marck C."/>
            <person name="Cruz J.A."/>
            <person name="Straub M.L."/>
            <person name="Kugler V."/>
            <person name="Sacerdot C."/>
            <person name="Uzunov Z."/>
            <person name="Thierry A."/>
            <person name="Weiss S."/>
            <person name="Bleykasten C."/>
            <person name="De Montigny J."/>
            <person name="Jacques N."/>
            <person name="Jung P."/>
            <person name="Lemaire M."/>
            <person name="Mallet S."/>
            <person name="Morel G."/>
            <person name="Richard G.F."/>
            <person name="Sarkar A."/>
            <person name="Savel G."/>
            <person name="Schacherer J."/>
            <person name="Seret M.L."/>
            <person name="Talla E."/>
            <person name="Samson G."/>
            <person name="Jubin C."/>
            <person name="Poulain J."/>
            <person name="Vacherie B."/>
            <person name="Barbe V."/>
            <person name="Pelletier E."/>
            <person name="Sherman D.J."/>
            <person name="Westhof E."/>
            <person name="Weissenbach J."/>
            <person name="Baret P.V."/>
            <person name="Wincker P."/>
            <person name="Gaillardin C."/>
            <person name="Dujon B."/>
            <person name="Souciet J.L."/>
        </authorList>
    </citation>
    <scope>NUCLEOTIDE SEQUENCE [LARGE SCALE GENOMIC DNA]</scope>
    <source>
        <strain evidence="7">ATCC MYA-4447 / BCRC 22081 / CBS 7064 / NBRC 10061 / NRRL Y-12695</strain>
    </source>
</reference>
<feature type="region of interest" description="Disordered" evidence="3">
    <location>
        <begin position="886"/>
        <end position="951"/>
    </location>
</feature>
<organism evidence="6 7">
    <name type="scientific">Pichia sorbitophila (strain ATCC MYA-4447 / BCRC 22081 / CBS 7064 / NBRC 10061 / NRRL Y-12695)</name>
    <name type="common">Hybrid yeast</name>
    <dbReference type="NCBI Taxonomy" id="559304"/>
    <lineage>
        <taxon>Eukaryota</taxon>
        <taxon>Fungi</taxon>
        <taxon>Dikarya</taxon>
        <taxon>Ascomycota</taxon>
        <taxon>Saccharomycotina</taxon>
        <taxon>Pichiomycetes</taxon>
        <taxon>Debaryomycetaceae</taxon>
        <taxon>Millerozyma</taxon>
    </lineage>
</organism>
<evidence type="ECO:0000256" key="1">
    <source>
        <dbReference type="ARBA" id="ARBA00004123"/>
    </source>
</evidence>
<feature type="region of interest" description="Disordered" evidence="3">
    <location>
        <begin position="163"/>
        <end position="204"/>
    </location>
</feature>
<dbReference type="PROSITE" id="PS50048">
    <property type="entry name" value="ZN2_CY6_FUNGAL_2"/>
    <property type="match status" value="1"/>
</dbReference>
<evidence type="ECO:0000259" key="4">
    <source>
        <dbReference type="PROSITE" id="PS50048"/>
    </source>
</evidence>
<dbReference type="GO" id="GO:0000981">
    <property type="term" value="F:DNA-binding transcription factor activity, RNA polymerase II-specific"/>
    <property type="evidence" value="ECO:0007669"/>
    <property type="project" value="InterPro"/>
</dbReference>
<feature type="domain" description="Zn(2)-C6 fungal-type" evidence="4">
    <location>
        <begin position="8"/>
        <end position="37"/>
    </location>
</feature>
<dbReference type="GO" id="GO:0005634">
    <property type="term" value="C:nucleus"/>
    <property type="evidence" value="ECO:0007669"/>
    <property type="project" value="UniProtKB-SubCell"/>
</dbReference>
<proteinExistence type="predicted"/>
<feature type="compositionally biased region" description="Basic and acidic residues" evidence="3">
    <location>
        <begin position="932"/>
        <end position="951"/>
    </location>
</feature>
<dbReference type="InterPro" id="IPR050613">
    <property type="entry name" value="Sec_Metabolite_Reg"/>
</dbReference>
<dbReference type="CDD" id="cd00067">
    <property type="entry name" value="GAL4"/>
    <property type="match status" value="1"/>
</dbReference>
<dbReference type="Proteomes" id="UP000005222">
    <property type="component" value="Chromosome L"/>
</dbReference>
<dbReference type="eggNOG" id="ENOG502QSCH">
    <property type="taxonomic scope" value="Eukaryota"/>
</dbReference>
<comment type="subcellular location">
    <subcellularLocation>
        <location evidence="1">Nucleus</location>
    </subcellularLocation>
</comment>
<gene>
    <name evidence="6" type="primary">Piso0_003731</name>
    <name evidence="5" type="ORF">GNLVRS01_PISO0K01330g</name>
    <name evidence="6" type="ORF">GNLVRS01_PISO0L01331g</name>
</gene>
<dbReference type="SMART" id="SM00066">
    <property type="entry name" value="GAL4"/>
    <property type="match status" value="1"/>
</dbReference>
<protein>
    <submittedName>
        <fullName evidence="6">Piso0_003731 protein</fullName>
    </submittedName>
</protein>
<evidence type="ECO:0000313" key="5">
    <source>
        <dbReference type="EMBL" id="CCE83159.1"/>
    </source>
</evidence>
<dbReference type="EMBL" id="FO082049">
    <property type="protein sequence ID" value="CCE83159.1"/>
    <property type="molecule type" value="Genomic_DNA"/>
</dbReference>
<dbReference type="AlphaFoldDB" id="G8Y6G0"/>
<feature type="region of interest" description="Disordered" evidence="3">
    <location>
        <begin position="763"/>
        <end position="782"/>
    </location>
</feature>
<accession>G8Y6G0</accession>
<evidence type="ECO:0000256" key="3">
    <source>
        <dbReference type="SAM" id="MobiDB-lite"/>
    </source>
</evidence>
<dbReference type="PANTHER" id="PTHR31001">
    <property type="entry name" value="UNCHARACTERIZED TRANSCRIPTIONAL REGULATORY PROTEIN"/>
    <property type="match status" value="1"/>
</dbReference>
<keyword evidence="7" id="KW-1185">Reference proteome</keyword>
<dbReference type="PROSITE" id="PS00463">
    <property type="entry name" value="ZN2_CY6_FUNGAL_1"/>
    <property type="match status" value="1"/>
</dbReference>
<name>G8Y6G0_PICSO</name>
<dbReference type="Pfam" id="PF00172">
    <property type="entry name" value="Zn_clus"/>
    <property type="match status" value="1"/>
</dbReference>
<dbReference type="InParanoid" id="G8Y6G0"/>
<dbReference type="EMBL" id="FO082048">
    <property type="protein sequence ID" value="CCE84190.1"/>
    <property type="molecule type" value="Genomic_DNA"/>
</dbReference>
<dbReference type="InterPro" id="IPR001138">
    <property type="entry name" value="Zn2Cys6_DnaBD"/>
</dbReference>
<dbReference type="CDD" id="cd12148">
    <property type="entry name" value="fungal_TF_MHR"/>
    <property type="match status" value="1"/>
</dbReference>
<feature type="region of interest" description="Disordered" evidence="3">
    <location>
        <begin position="119"/>
        <end position="146"/>
    </location>
</feature>
<evidence type="ECO:0000256" key="2">
    <source>
        <dbReference type="ARBA" id="ARBA00023242"/>
    </source>
</evidence>
<feature type="compositionally biased region" description="Low complexity" evidence="3">
    <location>
        <begin position="764"/>
        <end position="776"/>
    </location>
</feature>